<name>A0ABS7DFD0_9GAMM</name>
<dbReference type="PANTHER" id="PTHR11088">
    <property type="entry name" value="TRNA DIMETHYLALLYLTRANSFERASE"/>
    <property type="match status" value="1"/>
</dbReference>
<organism evidence="14 15">
    <name type="scientific">Succinivibrio faecicola</name>
    <dbReference type="NCBI Taxonomy" id="2820300"/>
    <lineage>
        <taxon>Bacteria</taxon>
        <taxon>Pseudomonadati</taxon>
        <taxon>Pseudomonadota</taxon>
        <taxon>Gammaproteobacteria</taxon>
        <taxon>Aeromonadales</taxon>
        <taxon>Succinivibrionaceae</taxon>
        <taxon>Succinivibrio</taxon>
    </lineage>
</organism>
<comment type="subunit">
    <text evidence="10">Monomer.</text>
</comment>
<keyword evidence="4 10" id="KW-0808">Transferase</keyword>
<protein>
    <recommendedName>
        <fullName evidence="10">tRNA dimethylallyltransferase</fullName>
        <ecNumber evidence="10">2.5.1.75</ecNumber>
    </recommendedName>
    <alternativeName>
        <fullName evidence="10">Dimethylallyl diphosphate:tRNA dimethylallyltransferase</fullName>
        <shortName evidence="10">DMAPP:tRNA dimethylallyltransferase</shortName>
        <shortName evidence="10">DMATase</shortName>
    </alternativeName>
    <alternativeName>
        <fullName evidence="10">Isopentenyl-diphosphate:tRNA isopentenyltransferase</fullName>
        <shortName evidence="10">IPP transferase</shortName>
        <shortName evidence="10">IPPT</shortName>
        <shortName evidence="10">IPTase</shortName>
    </alternativeName>
</protein>
<evidence type="ECO:0000313" key="15">
    <source>
        <dbReference type="Proteomes" id="UP000731465"/>
    </source>
</evidence>
<evidence type="ECO:0000256" key="6">
    <source>
        <dbReference type="ARBA" id="ARBA00022741"/>
    </source>
</evidence>
<dbReference type="HAMAP" id="MF_00185">
    <property type="entry name" value="IPP_trans"/>
    <property type="match status" value="1"/>
</dbReference>
<dbReference type="EMBL" id="JAGFNY010000008">
    <property type="protein sequence ID" value="MBW7570009.1"/>
    <property type="molecule type" value="Genomic_DNA"/>
</dbReference>
<accession>A0ABS7DFD0</accession>
<evidence type="ECO:0000256" key="8">
    <source>
        <dbReference type="ARBA" id="ARBA00022842"/>
    </source>
</evidence>
<keyword evidence="15" id="KW-1185">Reference proteome</keyword>
<evidence type="ECO:0000256" key="11">
    <source>
        <dbReference type="RuleBase" id="RU003783"/>
    </source>
</evidence>
<dbReference type="InterPro" id="IPR027417">
    <property type="entry name" value="P-loop_NTPase"/>
</dbReference>
<keyword evidence="6 10" id="KW-0547">Nucleotide-binding</keyword>
<evidence type="ECO:0000256" key="12">
    <source>
        <dbReference type="RuleBase" id="RU003784"/>
    </source>
</evidence>
<evidence type="ECO:0000256" key="10">
    <source>
        <dbReference type="HAMAP-Rule" id="MF_00185"/>
    </source>
</evidence>
<evidence type="ECO:0000256" key="3">
    <source>
        <dbReference type="ARBA" id="ARBA00005842"/>
    </source>
</evidence>
<sequence length="318" mass="36384">MKNKAIVILGPTASGKTALALDLCKFLKAEIISLDSALVYTQMDIGSAKPTKEEMAIAPHHLINICDPKESYSAADFREDCIRLVDEICKRGHVPIICGGTMMYYKALVDGLSPVPPSTKEVRERVLSEANENGWPYMHSLLKQFDEDAYKRLNPNDKQRISRAIEVYYMTGKPMSSFFEKSGDKCPFDRVEFILLPKDDDRTQLRALIKKRFLKMLDDGFVHEVELLRARGDLNLDMPSMRSVGYRQVFEYLEGQYDYDKMVELSVNATAHLAKHQMTWLRGSLSKDNVSKNKFRLDIGDKNNLETVLKVLKEHFDF</sequence>
<comment type="function">
    <text evidence="2 10 12">Catalyzes the transfer of a dimethylallyl group onto the adenine at position 37 in tRNAs that read codons beginning with uridine, leading to the formation of N6-(dimethylallyl)adenosine (i(6)A).</text>
</comment>
<dbReference type="GO" id="GO:0052381">
    <property type="term" value="F:tRNA dimethylallyltransferase activity"/>
    <property type="evidence" value="ECO:0007669"/>
    <property type="project" value="UniProtKB-EC"/>
</dbReference>
<feature type="site" description="Interaction with substrate tRNA" evidence="10">
    <location>
        <position position="101"/>
    </location>
</feature>
<dbReference type="Gene3D" id="3.40.50.300">
    <property type="entry name" value="P-loop containing nucleotide triphosphate hydrolases"/>
    <property type="match status" value="1"/>
</dbReference>
<dbReference type="RefSeq" id="WP_219937227.1">
    <property type="nucleotide sequence ID" value="NZ_JAGFNY010000008.1"/>
</dbReference>
<comment type="similarity">
    <text evidence="3 10 13">Belongs to the IPP transferase family.</text>
</comment>
<gene>
    <name evidence="10 14" type="primary">miaA</name>
    <name evidence="14" type="ORF">J5V48_03770</name>
</gene>
<dbReference type="Gene3D" id="1.10.20.140">
    <property type="match status" value="1"/>
</dbReference>
<dbReference type="Proteomes" id="UP000731465">
    <property type="component" value="Unassembled WGS sequence"/>
</dbReference>
<evidence type="ECO:0000256" key="7">
    <source>
        <dbReference type="ARBA" id="ARBA00022840"/>
    </source>
</evidence>
<evidence type="ECO:0000256" key="5">
    <source>
        <dbReference type="ARBA" id="ARBA00022694"/>
    </source>
</evidence>
<feature type="region of interest" description="Interaction with substrate tRNA" evidence="10">
    <location>
        <begin position="159"/>
        <end position="163"/>
    </location>
</feature>
<evidence type="ECO:0000256" key="1">
    <source>
        <dbReference type="ARBA" id="ARBA00001946"/>
    </source>
</evidence>
<dbReference type="SUPFAM" id="SSF52540">
    <property type="entry name" value="P-loop containing nucleoside triphosphate hydrolases"/>
    <property type="match status" value="1"/>
</dbReference>
<keyword evidence="7 10" id="KW-0067">ATP-binding</keyword>
<dbReference type="Pfam" id="PF01715">
    <property type="entry name" value="IPPT"/>
    <property type="match status" value="1"/>
</dbReference>
<dbReference type="InterPro" id="IPR018022">
    <property type="entry name" value="IPT"/>
</dbReference>
<dbReference type="NCBIfam" id="TIGR00174">
    <property type="entry name" value="miaA"/>
    <property type="match status" value="1"/>
</dbReference>
<evidence type="ECO:0000256" key="4">
    <source>
        <dbReference type="ARBA" id="ARBA00022679"/>
    </source>
</evidence>
<comment type="caution">
    <text evidence="14">The sequence shown here is derived from an EMBL/GenBank/DDBJ whole genome shotgun (WGS) entry which is preliminary data.</text>
</comment>
<feature type="region of interest" description="Interaction with substrate tRNA" evidence="10">
    <location>
        <begin position="35"/>
        <end position="38"/>
    </location>
</feature>
<reference evidence="14 15" key="1">
    <citation type="submission" date="2021-03" db="EMBL/GenBank/DDBJ databases">
        <title>Succinivibrio sp. nov. isolated from feces of cow.</title>
        <authorList>
            <person name="Choi J.-Y."/>
        </authorList>
    </citation>
    <scope>NUCLEOTIDE SEQUENCE [LARGE SCALE GENOMIC DNA]</scope>
    <source>
        <strain evidence="14 15">AGMB01872</strain>
    </source>
</reference>
<comment type="cofactor">
    <cofactor evidence="1 10">
        <name>Mg(2+)</name>
        <dbReference type="ChEBI" id="CHEBI:18420"/>
    </cofactor>
</comment>
<dbReference type="PANTHER" id="PTHR11088:SF60">
    <property type="entry name" value="TRNA DIMETHYLALLYLTRANSFERASE"/>
    <property type="match status" value="1"/>
</dbReference>
<keyword evidence="8 10" id="KW-0460">Magnesium</keyword>
<feature type="binding site" evidence="10">
    <location>
        <begin position="12"/>
        <end position="17"/>
    </location>
    <ligand>
        <name>substrate</name>
    </ligand>
</feature>
<keyword evidence="5 10" id="KW-0819">tRNA processing</keyword>
<comment type="caution">
    <text evidence="10">Lacks conserved residue(s) required for the propagation of feature annotation.</text>
</comment>
<evidence type="ECO:0000256" key="13">
    <source>
        <dbReference type="RuleBase" id="RU003785"/>
    </source>
</evidence>
<feature type="site" description="Interaction with substrate tRNA" evidence="10">
    <location>
        <position position="123"/>
    </location>
</feature>
<evidence type="ECO:0000256" key="2">
    <source>
        <dbReference type="ARBA" id="ARBA00003213"/>
    </source>
</evidence>
<comment type="catalytic activity">
    <reaction evidence="9 10 11">
        <text>adenosine(37) in tRNA + dimethylallyl diphosphate = N(6)-dimethylallyladenosine(37) in tRNA + diphosphate</text>
        <dbReference type="Rhea" id="RHEA:26482"/>
        <dbReference type="Rhea" id="RHEA-COMP:10162"/>
        <dbReference type="Rhea" id="RHEA-COMP:10375"/>
        <dbReference type="ChEBI" id="CHEBI:33019"/>
        <dbReference type="ChEBI" id="CHEBI:57623"/>
        <dbReference type="ChEBI" id="CHEBI:74411"/>
        <dbReference type="ChEBI" id="CHEBI:74415"/>
        <dbReference type="EC" id="2.5.1.75"/>
    </reaction>
</comment>
<proteinExistence type="inferred from homology"/>
<evidence type="ECO:0000313" key="14">
    <source>
        <dbReference type="EMBL" id="MBW7570009.1"/>
    </source>
</evidence>
<dbReference type="InterPro" id="IPR039657">
    <property type="entry name" value="Dimethylallyltransferase"/>
</dbReference>
<evidence type="ECO:0000256" key="9">
    <source>
        <dbReference type="ARBA" id="ARBA00049563"/>
    </source>
</evidence>
<feature type="binding site" evidence="10">
    <location>
        <begin position="10"/>
        <end position="17"/>
    </location>
    <ligand>
        <name>ATP</name>
        <dbReference type="ChEBI" id="CHEBI:30616"/>
    </ligand>
</feature>
<dbReference type="EC" id="2.5.1.75" evidence="10"/>